<keyword evidence="4" id="KW-0238">DNA-binding</keyword>
<dbReference type="Gene3D" id="1.10.1740.10">
    <property type="match status" value="1"/>
</dbReference>
<keyword evidence="5" id="KW-0804">Transcription</keyword>
<gene>
    <name evidence="7" type="ORF">C1280_17410</name>
</gene>
<dbReference type="GO" id="GO:0003677">
    <property type="term" value="F:DNA binding"/>
    <property type="evidence" value="ECO:0007669"/>
    <property type="project" value="UniProtKB-KW"/>
</dbReference>
<dbReference type="AlphaFoldDB" id="A0A2Z3GXU7"/>
<dbReference type="SUPFAM" id="SSF88946">
    <property type="entry name" value="Sigma2 domain of RNA polymerase sigma factors"/>
    <property type="match status" value="1"/>
</dbReference>
<dbReference type="SUPFAM" id="SSF88659">
    <property type="entry name" value="Sigma3 and sigma4 domains of RNA polymerase sigma factors"/>
    <property type="match status" value="1"/>
</dbReference>
<dbReference type="InterPro" id="IPR013324">
    <property type="entry name" value="RNA_pol_sigma_r3/r4-like"/>
</dbReference>
<evidence type="ECO:0000256" key="3">
    <source>
        <dbReference type="ARBA" id="ARBA00023082"/>
    </source>
</evidence>
<dbReference type="OrthoDB" id="283468at2"/>
<keyword evidence="8" id="KW-1185">Reference proteome</keyword>
<dbReference type="NCBIfam" id="TIGR02937">
    <property type="entry name" value="sigma70-ECF"/>
    <property type="match status" value="1"/>
</dbReference>
<evidence type="ECO:0000259" key="6">
    <source>
        <dbReference type="Pfam" id="PF08281"/>
    </source>
</evidence>
<dbReference type="GO" id="GO:0006352">
    <property type="term" value="P:DNA-templated transcription initiation"/>
    <property type="evidence" value="ECO:0007669"/>
    <property type="project" value="InterPro"/>
</dbReference>
<accession>A0A2Z3GXU7</accession>
<feature type="domain" description="RNA polymerase sigma factor 70 region 4 type 2" evidence="6">
    <location>
        <begin position="161"/>
        <end position="212"/>
    </location>
</feature>
<evidence type="ECO:0000313" key="7">
    <source>
        <dbReference type="EMBL" id="AWM38583.1"/>
    </source>
</evidence>
<reference evidence="7 8" key="1">
    <citation type="submission" date="2018-01" db="EMBL/GenBank/DDBJ databases">
        <title>G. obscuriglobus.</title>
        <authorList>
            <person name="Franke J."/>
            <person name="Blomberg W."/>
            <person name="Selmecki A."/>
        </authorList>
    </citation>
    <scope>NUCLEOTIDE SEQUENCE [LARGE SCALE GENOMIC DNA]</scope>
    <source>
        <strain evidence="7 8">DSM 5831</strain>
    </source>
</reference>
<sequence length="221" mass="25622">MWDVGAGVSPVGRLAFFHAPIRWEPDMPTSTFDTAHLNDCLQRWRNGEREAADELLNSTKERLERLVRRMFRAFPNVRPSADVGDVLQNSMVRLLRSLRTMRPATTRDYFNLAAVHIRRELLDLARRCKSKPCVSFEFAGVTGSRHEPAVEVPADLDFWVRFHQAVDELPSEEREVVGLIFYHGWKQAQIAELFGVDERTVRRRWRRACEHLRKLVGDDGP</sequence>
<proteinExistence type="inferred from homology"/>
<dbReference type="KEGG" id="gog:C1280_17410"/>
<dbReference type="Gene3D" id="1.10.10.10">
    <property type="entry name" value="Winged helix-like DNA-binding domain superfamily/Winged helix DNA-binding domain"/>
    <property type="match status" value="1"/>
</dbReference>
<dbReference type="InterPro" id="IPR014284">
    <property type="entry name" value="RNA_pol_sigma-70_dom"/>
</dbReference>
<dbReference type="PANTHER" id="PTHR43133:SF8">
    <property type="entry name" value="RNA POLYMERASE SIGMA FACTOR HI_1459-RELATED"/>
    <property type="match status" value="1"/>
</dbReference>
<comment type="similarity">
    <text evidence="1">Belongs to the sigma-70 factor family. ECF subfamily.</text>
</comment>
<dbReference type="InterPro" id="IPR013325">
    <property type="entry name" value="RNA_pol_sigma_r2"/>
</dbReference>
<evidence type="ECO:0000256" key="5">
    <source>
        <dbReference type="ARBA" id="ARBA00023163"/>
    </source>
</evidence>
<dbReference type="PANTHER" id="PTHR43133">
    <property type="entry name" value="RNA POLYMERASE ECF-TYPE SIGMA FACTO"/>
    <property type="match status" value="1"/>
</dbReference>
<evidence type="ECO:0000256" key="1">
    <source>
        <dbReference type="ARBA" id="ARBA00010641"/>
    </source>
</evidence>
<keyword evidence="3" id="KW-0731">Sigma factor</keyword>
<dbReference type="Proteomes" id="UP000245802">
    <property type="component" value="Chromosome"/>
</dbReference>
<protein>
    <submittedName>
        <fullName evidence="7">Sigma-70 family RNA polymerase sigma factor</fullName>
    </submittedName>
</protein>
<dbReference type="InterPro" id="IPR039425">
    <property type="entry name" value="RNA_pol_sigma-70-like"/>
</dbReference>
<dbReference type="Pfam" id="PF08281">
    <property type="entry name" value="Sigma70_r4_2"/>
    <property type="match status" value="1"/>
</dbReference>
<evidence type="ECO:0000256" key="4">
    <source>
        <dbReference type="ARBA" id="ARBA00023125"/>
    </source>
</evidence>
<evidence type="ECO:0000313" key="8">
    <source>
        <dbReference type="Proteomes" id="UP000245802"/>
    </source>
</evidence>
<name>A0A2Z3GXU7_9BACT</name>
<keyword evidence="2" id="KW-0805">Transcription regulation</keyword>
<dbReference type="InterPro" id="IPR036388">
    <property type="entry name" value="WH-like_DNA-bd_sf"/>
</dbReference>
<dbReference type="GO" id="GO:0016987">
    <property type="term" value="F:sigma factor activity"/>
    <property type="evidence" value="ECO:0007669"/>
    <property type="project" value="UniProtKB-KW"/>
</dbReference>
<dbReference type="InterPro" id="IPR013249">
    <property type="entry name" value="RNA_pol_sigma70_r4_t2"/>
</dbReference>
<organism evidence="7 8">
    <name type="scientific">Gemmata obscuriglobus</name>
    <dbReference type="NCBI Taxonomy" id="114"/>
    <lineage>
        <taxon>Bacteria</taxon>
        <taxon>Pseudomonadati</taxon>
        <taxon>Planctomycetota</taxon>
        <taxon>Planctomycetia</taxon>
        <taxon>Gemmatales</taxon>
        <taxon>Gemmataceae</taxon>
        <taxon>Gemmata</taxon>
    </lineage>
</organism>
<dbReference type="EMBL" id="CP025958">
    <property type="protein sequence ID" value="AWM38583.1"/>
    <property type="molecule type" value="Genomic_DNA"/>
</dbReference>
<evidence type="ECO:0000256" key="2">
    <source>
        <dbReference type="ARBA" id="ARBA00023015"/>
    </source>
</evidence>